<feature type="compositionally biased region" description="Low complexity" evidence="1">
    <location>
        <begin position="127"/>
        <end position="137"/>
    </location>
</feature>
<gene>
    <name evidence="2" type="ORF">ABID37_004928</name>
</gene>
<dbReference type="InterPro" id="IPR009057">
    <property type="entry name" value="Homeodomain-like_sf"/>
</dbReference>
<keyword evidence="2" id="KW-0808">Transferase</keyword>
<dbReference type="Proteomes" id="UP001549076">
    <property type="component" value="Unassembled WGS sequence"/>
</dbReference>
<proteinExistence type="predicted"/>
<name>A0ABV2N7A2_9HYPH</name>
<protein>
    <submittedName>
        <fullName evidence="2">Chemotaxis protein histidine kinase CheA</fullName>
    </submittedName>
</protein>
<evidence type="ECO:0000256" key="1">
    <source>
        <dbReference type="SAM" id="MobiDB-lite"/>
    </source>
</evidence>
<sequence>MRRKIQSFVVEIKRKRGNNQETRRSLWSDVDLAAFSERTAQAETPQHQGLRHVDTDRVHNDAGERIQTQTEHLMEDPQEVQAVPAVAEAPAKVETPKEQQKAPRQKKAKADKMKTAASEKPVRKSSAKQAVKAVEAPAAVKGKRKTYSEKERSQKLTQIDRSVGRGESIRNAVKQAGISEQTYYHWKKDAFPTPVSTGGDLQDLLALEKENERLKKQLADHLRKENADLKKKLGLT</sequence>
<dbReference type="EMBL" id="JBEPML010000028">
    <property type="protein sequence ID" value="MET3794688.1"/>
    <property type="molecule type" value="Genomic_DNA"/>
</dbReference>
<comment type="caution">
    <text evidence="2">The sequence shown here is derived from an EMBL/GenBank/DDBJ whole genome shotgun (WGS) entry which is preliminary data.</text>
</comment>
<feature type="region of interest" description="Disordered" evidence="1">
    <location>
        <begin position="39"/>
        <end position="59"/>
    </location>
</feature>
<reference evidence="2 3" key="1">
    <citation type="submission" date="2024-06" db="EMBL/GenBank/DDBJ databases">
        <title>Genomic Encyclopedia of Type Strains, Phase IV (KMG-IV): sequencing the most valuable type-strain genomes for metagenomic binning, comparative biology and taxonomic classification.</title>
        <authorList>
            <person name="Goeker M."/>
        </authorList>
    </citation>
    <scope>NUCLEOTIDE SEQUENCE [LARGE SCALE GENOMIC DNA]</scope>
    <source>
        <strain evidence="2 3">DSM 27865</strain>
    </source>
</reference>
<keyword evidence="2" id="KW-0418">Kinase</keyword>
<dbReference type="InterPro" id="IPR002514">
    <property type="entry name" value="Transposase_8"/>
</dbReference>
<dbReference type="GO" id="GO:0016301">
    <property type="term" value="F:kinase activity"/>
    <property type="evidence" value="ECO:0007669"/>
    <property type="project" value="UniProtKB-KW"/>
</dbReference>
<evidence type="ECO:0000313" key="2">
    <source>
        <dbReference type="EMBL" id="MET3794688.1"/>
    </source>
</evidence>
<feature type="region of interest" description="Disordered" evidence="1">
    <location>
        <begin position="82"/>
        <end position="137"/>
    </location>
</feature>
<accession>A0ABV2N7A2</accession>
<dbReference type="Pfam" id="PF01527">
    <property type="entry name" value="HTH_Tnp_1"/>
    <property type="match status" value="1"/>
</dbReference>
<dbReference type="RefSeq" id="WP_354199604.1">
    <property type="nucleotide sequence ID" value="NZ_JBEPML010000028.1"/>
</dbReference>
<evidence type="ECO:0000313" key="3">
    <source>
        <dbReference type="Proteomes" id="UP001549076"/>
    </source>
</evidence>
<organism evidence="2 3">
    <name type="scientific">Aquamicrobium terrae</name>
    <dbReference type="NCBI Taxonomy" id="1324945"/>
    <lineage>
        <taxon>Bacteria</taxon>
        <taxon>Pseudomonadati</taxon>
        <taxon>Pseudomonadota</taxon>
        <taxon>Alphaproteobacteria</taxon>
        <taxon>Hyphomicrobiales</taxon>
        <taxon>Phyllobacteriaceae</taxon>
        <taxon>Aquamicrobium</taxon>
    </lineage>
</organism>
<dbReference type="SUPFAM" id="SSF46689">
    <property type="entry name" value="Homeodomain-like"/>
    <property type="match status" value="1"/>
</dbReference>
<keyword evidence="3" id="KW-1185">Reference proteome</keyword>